<dbReference type="InterPro" id="IPR040264">
    <property type="entry name" value="T15H9.4-like"/>
</dbReference>
<accession>A0A915B1Q2</accession>
<feature type="domain" description="PDZ" evidence="2">
    <location>
        <begin position="147"/>
        <end position="219"/>
    </location>
</feature>
<dbReference type="PANTHER" id="PTHR31327">
    <property type="entry name" value="SPERM MEIOSIS PDZ DOMAIN CONTAINING PROTEINS-RELATED"/>
    <property type="match status" value="1"/>
</dbReference>
<dbReference type="Proteomes" id="UP000887569">
    <property type="component" value="Unplaced"/>
</dbReference>
<evidence type="ECO:0000313" key="4">
    <source>
        <dbReference type="WBParaSite" id="PgR024_g002_t03"/>
    </source>
</evidence>
<dbReference type="InterPro" id="IPR036034">
    <property type="entry name" value="PDZ_sf"/>
</dbReference>
<dbReference type="SMART" id="SM00228">
    <property type="entry name" value="PDZ"/>
    <property type="match status" value="1"/>
</dbReference>
<dbReference type="AlphaFoldDB" id="A0A915B1Q2"/>
<evidence type="ECO:0000256" key="1">
    <source>
        <dbReference type="SAM" id="MobiDB-lite"/>
    </source>
</evidence>
<dbReference type="WBParaSite" id="PgR024_g002_t05">
    <property type="protein sequence ID" value="PgR024_g002_t05"/>
    <property type="gene ID" value="PgR024_g002"/>
</dbReference>
<sequence>MQMPASSVTESSRAVNIEPGYGPDFPRGLLRKMEFQFDCEAGKIPMIKLTRSMLVVSVKETALEKFDLGDWVFAVNDVTLKNKRHYFSILKGFVLRKQPYVLKFTIYRTIKTMKITNINASPFIPQATETQSGYAYLVGYITMCPGSSLGINIKSYNYKVYVTSTDNGFQSLGMRTFLVGDAILAVNGQPQTTVAGVSALIIQSLTKNKYVCIVIERAESEAAIRQVRMALLAEKTQQIDPRMPDDVIDICRAEIEHMSRGSDVHPESIYKRASSTQHCIRNTKKTGKGAVSMAEGSLETAIGMDPINPILLQHVPPLPGPRANVPVISPEPSPISPTKQTAQSKVRKISFSRKGQYRASHS</sequence>
<dbReference type="InterPro" id="IPR001478">
    <property type="entry name" value="PDZ"/>
</dbReference>
<dbReference type="SUPFAM" id="SSF50156">
    <property type="entry name" value="PDZ domain-like"/>
    <property type="match status" value="1"/>
</dbReference>
<dbReference type="PANTHER" id="PTHR31327:SF7">
    <property type="entry name" value="PDZ DOMAIN-CONTAINING PROTEIN"/>
    <property type="match status" value="1"/>
</dbReference>
<name>A0A915B1Q2_PARUN</name>
<evidence type="ECO:0000313" key="3">
    <source>
        <dbReference type="Proteomes" id="UP000887569"/>
    </source>
</evidence>
<organism evidence="3 4">
    <name type="scientific">Parascaris univalens</name>
    <name type="common">Nematode worm</name>
    <dbReference type="NCBI Taxonomy" id="6257"/>
    <lineage>
        <taxon>Eukaryota</taxon>
        <taxon>Metazoa</taxon>
        <taxon>Ecdysozoa</taxon>
        <taxon>Nematoda</taxon>
        <taxon>Chromadorea</taxon>
        <taxon>Rhabditida</taxon>
        <taxon>Spirurina</taxon>
        <taxon>Ascaridomorpha</taxon>
        <taxon>Ascaridoidea</taxon>
        <taxon>Ascarididae</taxon>
        <taxon>Parascaris</taxon>
    </lineage>
</organism>
<dbReference type="WBParaSite" id="PgR024_g002_t03">
    <property type="protein sequence ID" value="PgR024_g002_t03"/>
    <property type="gene ID" value="PgR024_g002"/>
</dbReference>
<evidence type="ECO:0000259" key="2">
    <source>
        <dbReference type="SMART" id="SM00228"/>
    </source>
</evidence>
<proteinExistence type="predicted"/>
<keyword evidence="3" id="KW-1185">Reference proteome</keyword>
<reference evidence="4 5" key="1">
    <citation type="submission" date="2022-11" db="UniProtKB">
        <authorList>
            <consortium name="WormBaseParasite"/>
        </authorList>
    </citation>
    <scope>IDENTIFICATION</scope>
</reference>
<protein>
    <submittedName>
        <fullName evidence="4 5">PDZ domain-containing protein</fullName>
    </submittedName>
</protein>
<evidence type="ECO:0000313" key="5">
    <source>
        <dbReference type="WBParaSite" id="PgR024_g002_t05"/>
    </source>
</evidence>
<feature type="region of interest" description="Disordered" evidence="1">
    <location>
        <begin position="322"/>
        <end position="362"/>
    </location>
</feature>